<dbReference type="AlphaFoldDB" id="A0A7G9SJ84"/>
<gene>
    <name evidence="1" type="ORF">H9L13_03035</name>
</gene>
<name>A0A7G9SJ84_9SPHN</name>
<dbReference type="SMART" id="SM00028">
    <property type="entry name" value="TPR"/>
    <property type="match status" value="3"/>
</dbReference>
<evidence type="ECO:0000313" key="2">
    <source>
        <dbReference type="Proteomes" id="UP000515971"/>
    </source>
</evidence>
<organism evidence="1 2">
    <name type="scientific">Sphingomonas lutea</name>
    <dbReference type="NCBI Taxonomy" id="1045317"/>
    <lineage>
        <taxon>Bacteria</taxon>
        <taxon>Pseudomonadati</taxon>
        <taxon>Pseudomonadota</taxon>
        <taxon>Alphaproteobacteria</taxon>
        <taxon>Sphingomonadales</taxon>
        <taxon>Sphingomonadaceae</taxon>
        <taxon>Sphingomonas</taxon>
    </lineage>
</organism>
<dbReference type="SUPFAM" id="SSF48452">
    <property type="entry name" value="TPR-like"/>
    <property type="match status" value="1"/>
</dbReference>
<proteinExistence type="predicted"/>
<dbReference type="Pfam" id="PF13432">
    <property type="entry name" value="TPR_16"/>
    <property type="match status" value="1"/>
</dbReference>
<evidence type="ECO:0000313" key="1">
    <source>
        <dbReference type="EMBL" id="QNN67909.1"/>
    </source>
</evidence>
<sequence length="262" mass="27581">MVLPLVLTAVAAAAPIGDPIAEAAYAIQAGRLDQARAMIAKQIAGGARGPIIERLLADLAFASGKHAEAFSRYESLTVNGDAVLLERAAISAVKSGALDRAKPLADQAVAAPGASWRAWNVRGVAADLRNDFAVADESYRKALSATPDQPDVLNNLGWSHLLRGEWQQAAAALEKAVAAKGATQRARNNLELAKAAIASDLPRRAAGESDADFAARLNDAGVAAQIRGERQRAIAAFAQAIATRDSWYDRAARNLKRAESNQ</sequence>
<protein>
    <submittedName>
        <fullName evidence="1">Tetratricopeptide repeat protein</fullName>
    </submittedName>
</protein>
<reference evidence="1 2" key="1">
    <citation type="submission" date="2020-08" db="EMBL/GenBank/DDBJ databases">
        <title>Genome sequence of Sphingomonas lutea KCTC 23642T.</title>
        <authorList>
            <person name="Hyun D.-W."/>
            <person name="Bae J.-W."/>
        </authorList>
    </citation>
    <scope>NUCLEOTIDE SEQUENCE [LARGE SCALE GENOMIC DNA]</scope>
    <source>
        <strain evidence="1 2">KCTC 23642</strain>
    </source>
</reference>
<dbReference type="InterPro" id="IPR019734">
    <property type="entry name" value="TPR_rpt"/>
</dbReference>
<dbReference type="KEGG" id="slut:H9L13_03035"/>
<dbReference type="Gene3D" id="1.25.40.10">
    <property type="entry name" value="Tetratricopeptide repeat domain"/>
    <property type="match status" value="1"/>
</dbReference>
<dbReference type="RefSeq" id="WP_187538919.1">
    <property type="nucleotide sequence ID" value="NZ_BAABJT010000001.1"/>
</dbReference>
<keyword evidence="2" id="KW-1185">Reference proteome</keyword>
<dbReference type="Proteomes" id="UP000515971">
    <property type="component" value="Chromosome"/>
</dbReference>
<accession>A0A7G9SJ84</accession>
<dbReference type="InterPro" id="IPR011990">
    <property type="entry name" value="TPR-like_helical_dom_sf"/>
</dbReference>
<dbReference type="EMBL" id="CP060718">
    <property type="protein sequence ID" value="QNN67909.1"/>
    <property type="molecule type" value="Genomic_DNA"/>
</dbReference>